<dbReference type="EMBL" id="CM001206">
    <property type="protein sequence ID" value="EGP83436.1"/>
    <property type="molecule type" value="Genomic_DNA"/>
</dbReference>
<dbReference type="GeneID" id="13396192"/>
<protein>
    <submittedName>
        <fullName evidence="1">Uncharacterized protein</fullName>
    </submittedName>
</protein>
<dbReference type="RefSeq" id="XP_003848460.1">
    <property type="nucleotide sequence ID" value="XM_003848412.1"/>
</dbReference>
<organism evidence="1 2">
    <name type="scientific">Zymoseptoria tritici (strain CBS 115943 / IPO323)</name>
    <name type="common">Speckled leaf blotch fungus</name>
    <name type="synonym">Septoria tritici</name>
    <dbReference type="NCBI Taxonomy" id="336722"/>
    <lineage>
        <taxon>Eukaryota</taxon>
        <taxon>Fungi</taxon>
        <taxon>Dikarya</taxon>
        <taxon>Ascomycota</taxon>
        <taxon>Pezizomycotina</taxon>
        <taxon>Dothideomycetes</taxon>
        <taxon>Dothideomycetidae</taxon>
        <taxon>Mycosphaerellales</taxon>
        <taxon>Mycosphaerellaceae</taxon>
        <taxon>Zymoseptoria</taxon>
    </lineage>
</organism>
<proteinExistence type="predicted"/>
<dbReference type="InParanoid" id="F9XM73"/>
<evidence type="ECO:0000313" key="2">
    <source>
        <dbReference type="Proteomes" id="UP000008062"/>
    </source>
</evidence>
<accession>F9XM73</accession>
<dbReference type="KEGG" id="ztr:MYCGRDRAFT_106227"/>
<gene>
    <name evidence="1" type="ORF">MYCGRDRAFT_106227</name>
</gene>
<sequence>MLFSSLLRLKSENQTGLVVAGFINDMAQKVRTTTDMIRFSTRSCLLSASEK</sequence>
<name>F9XM73_ZYMTI</name>
<dbReference type="AlphaFoldDB" id="F9XM73"/>
<keyword evidence="2" id="KW-1185">Reference proteome</keyword>
<evidence type="ECO:0000313" key="1">
    <source>
        <dbReference type="EMBL" id="EGP83436.1"/>
    </source>
</evidence>
<dbReference type="HOGENOM" id="CLU_3108213_0_0_1"/>
<dbReference type="Proteomes" id="UP000008062">
    <property type="component" value="Chromosome 11"/>
</dbReference>
<reference evidence="1 2" key="1">
    <citation type="journal article" date="2011" name="PLoS Genet.">
        <title>Finished genome of the fungal wheat pathogen Mycosphaerella graminicola reveals dispensome structure, chromosome plasticity, and stealth pathogenesis.</title>
        <authorList>
            <person name="Goodwin S.B."/>
            <person name="Ben M'barek S."/>
            <person name="Dhillon B."/>
            <person name="Wittenberg A.H.J."/>
            <person name="Crane C.F."/>
            <person name="Hane J.K."/>
            <person name="Foster A.J."/>
            <person name="Van der Lee T.A.J."/>
            <person name="Grimwood J."/>
            <person name="Aerts A."/>
            <person name="Antoniw J."/>
            <person name="Bailey A."/>
            <person name="Bluhm B."/>
            <person name="Bowler J."/>
            <person name="Bristow J."/>
            <person name="van der Burgt A."/>
            <person name="Canto-Canche B."/>
            <person name="Churchill A.C.L."/>
            <person name="Conde-Ferraez L."/>
            <person name="Cools H.J."/>
            <person name="Coutinho P.M."/>
            <person name="Csukai M."/>
            <person name="Dehal P."/>
            <person name="De Wit P."/>
            <person name="Donzelli B."/>
            <person name="van de Geest H.C."/>
            <person name="van Ham R.C.H.J."/>
            <person name="Hammond-Kosack K.E."/>
            <person name="Henrissat B."/>
            <person name="Kilian A."/>
            <person name="Kobayashi A.K."/>
            <person name="Koopmann E."/>
            <person name="Kourmpetis Y."/>
            <person name="Kuzniar A."/>
            <person name="Lindquist E."/>
            <person name="Lombard V."/>
            <person name="Maliepaard C."/>
            <person name="Martins N."/>
            <person name="Mehrabi R."/>
            <person name="Nap J.P.H."/>
            <person name="Ponomarenko A."/>
            <person name="Rudd J.J."/>
            <person name="Salamov A."/>
            <person name="Schmutz J."/>
            <person name="Schouten H.J."/>
            <person name="Shapiro H."/>
            <person name="Stergiopoulos I."/>
            <person name="Torriani S.F.F."/>
            <person name="Tu H."/>
            <person name="de Vries R.P."/>
            <person name="Waalwijk C."/>
            <person name="Ware S.B."/>
            <person name="Wiebenga A."/>
            <person name="Zwiers L.-H."/>
            <person name="Oliver R.P."/>
            <person name="Grigoriev I.V."/>
            <person name="Kema G.H.J."/>
        </authorList>
    </citation>
    <scope>NUCLEOTIDE SEQUENCE [LARGE SCALE GENOMIC DNA]</scope>
    <source>
        <strain evidence="2">CBS 115943 / IPO323</strain>
    </source>
</reference>